<reference evidence="3" key="1">
    <citation type="journal article" date="2013" name="New Phytol.">
        <title>Comparative genomic and transcriptomic analyses reveal the hemibiotrophic stage shift of Colletotrichum fungi.</title>
        <authorList>
            <person name="Gan P."/>
            <person name="Ikeda K."/>
            <person name="Irieda H."/>
            <person name="Narusaka M."/>
            <person name="O'Connell R.J."/>
            <person name="Narusaka Y."/>
            <person name="Takano Y."/>
            <person name="Kubo Y."/>
            <person name="Shirasu K."/>
        </authorList>
    </citation>
    <scope>NUCLEOTIDE SEQUENCE [LARGE SCALE GENOMIC DNA]</scope>
    <source>
        <strain evidence="3">104-T / ATCC 96160 / CBS 514.97 / LARS 414 / MAFF 240422</strain>
    </source>
</reference>
<organism evidence="2 3">
    <name type="scientific">Colletotrichum orbiculare (strain 104-T / ATCC 96160 / CBS 514.97 / LARS 414 / MAFF 240422)</name>
    <name type="common">Cucumber anthracnose fungus</name>
    <name type="synonym">Colletotrichum lagenarium</name>
    <dbReference type="NCBI Taxonomy" id="1213857"/>
    <lineage>
        <taxon>Eukaryota</taxon>
        <taxon>Fungi</taxon>
        <taxon>Dikarya</taxon>
        <taxon>Ascomycota</taxon>
        <taxon>Pezizomycotina</taxon>
        <taxon>Sordariomycetes</taxon>
        <taxon>Hypocreomycetidae</taxon>
        <taxon>Glomerellales</taxon>
        <taxon>Glomerellaceae</taxon>
        <taxon>Colletotrichum</taxon>
        <taxon>Colletotrichum orbiculare species complex</taxon>
    </lineage>
</organism>
<sequence length="125" mass="13952">MRLSTLGALAFAMTAFGDLHSYCACQYGTDRPIDFETTKRVAENPCSNPFVWAPLVYQPHQNLHWVTTSRVRWAGPYLQCGDGSKCIDGDDFVRQCRQFNPNADGACVECRGWPQQNADGTIVCN</sequence>
<proteinExistence type="predicted"/>
<protein>
    <submittedName>
        <fullName evidence="2">Uncharacterized protein</fullName>
    </submittedName>
</protein>
<reference evidence="3" key="2">
    <citation type="journal article" date="2019" name="Mol. Plant Microbe Interact.">
        <title>Genome sequence resources for four phytopathogenic fungi from the Colletotrichum orbiculare species complex.</title>
        <authorList>
            <person name="Gan P."/>
            <person name="Tsushima A."/>
            <person name="Narusaka M."/>
            <person name="Narusaka Y."/>
            <person name="Takano Y."/>
            <person name="Kubo Y."/>
            <person name="Shirasu K."/>
        </authorList>
    </citation>
    <scope>GENOME REANNOTATION</scope>
    <source>
        <strain evidence="3">104-T / ATCC 96160 / CBS 514.97 / LARS 414 / MAFF 240422</strain>
    </source>
</reference>
<dbReference type="EMBL" id="AMCV02000001">
    <property type="protein sequence ID" value="TDZ26030.1"/>
    <property type="molecule type" value="Genomic_DNA"/>
</dbReference>
<accession>A0A484G7Y0</accession>
<evidence type="ECO:0000313" key="3">
    <source>
        <dbReference type="Proteomes" id="UP000014480"/>
    </source>
</evidence>
<feature type="signal peptide" evidence="1">
    <location>
        <begin position="1"/>
        <end position="17"/>
    </location>
</feature>
<feature type="chain" id="PRO_5019774856" evidence="1">
    <location>
        <begin position="18"/>
        <end position="125"/>
    </location>
</feature>
<evidence type="ECO:0000313" key="2">
    <source>
        <dbReference type="EMBL" id="TDZ26030.1"/>
    </source>
</evidence>
<dbReference type="OrthoDB" id="4790990at2759"/>
<dbReference type="Proteomes" id="UP000014480">
    <property type="component" value="Unassembled WGS sequence"/>
</dbReference>
<keyword evidence="3" id="KW-1185">Reference proteome</keyword>
<comment type="caution">
    <text evidence="2">The sequence shown here is derived from an EMBL/GenBank/DDBJ whole genome shotgun (WGS) entry which is preliminary data.</text>
</comment>
<gene>
    <name evidence="2" type="ORF">Cob_v001316</name>
</gene>
<keyword evidence="1" id="KW-0732">Signal</keyword>
<evidence type="ECO:0000256" key="1">
    <source>
        <dbReference type="SAM" id="SignalP"/>
    </source>
</evidence>
<name>A0A484G7Y0_COLOR</name>
<dbReference type="AlphaFoldDB" id="A0A484G7Y0"/>